<reference evidence="1" key="1">
    <citation type="journal article" date="2014" name="Front. Microbiol.">
        <title>High frequency of phylogenetically diverse reductive dehalogenase-homologous genes in deep subseafloor sedimentary metagenomes.</title>
        <authorList>
            <person name="Kawai M."/>
            <person name="Futagami T."/>
            <person name="Toyoda A."/>
            <person name="Takaki Y."/>
            <person name="Nishi S."/>
            <person name="Hori S."/>
            <person name="Arai W."/>
            <person name="Tsubouchi T."/>
            <person name="Morono Y."/>
            <person name="Uchiyama I."/>
            <person name="Ito T."/>
            <person name="Fujiyama A."/>
            <person name="Inagaki F."/>
            <person name="Takami H."/>
        </authorList>
    </citation>
    <scope>NUCLEOTIDE SEQUENCE</scope>
    <source>
        <strain evidence="1">Expedition CK06-06</strain>
    </source>
</reference>
<proteinExistence type="predicted"/>
<name>X0UM77_9ZZZZ</name>
<gene>
    <name evidence="1" type="ORF">S01H1_34829</name>
</gene>
<sequence>MPSDIGIRQEKDNLLTLANLIRARVYIAADPQMKPRLLQGMGVVELETTDKLKEWVSGRKVLGIVNALA</sequence>
<accession>X0UM77</accession>
<organism evidence="1">
    <name type="scientific">marine sediment metagenome</name>
    <dbReference type="NCBI Taxonomy" id="412755"/>
    <lineage>
        <taxon>unclassified sequences</taxon>
        <taxon>metagenomes</taxon>
        <taxon>ecological metagenomes</taxon>
    </lineage>
</organism>
<protein>
    <submittedName>
        <fullName evidence="1">Uncharacterized protein</fullName>
    </submittedName>
</protein>
<dbReference type="AlphaFoldDB" id="X0UM77"/>
<comment type="caution">
    <text evidence="1">The sequence shown here is derived from an EMBL/GenBank/DDBJ whole genome shotgun (WGS) entry which is preliminary data.</text>
</comment>
<evidence type="ECO:0000313" key="1">
    <source>
        <dbReference type="EMBL" id="GAG06770.1"/>
    </source>
</evidence>
<dbReference type="EMBL" id="BARS01021713">
    <property type="protein sequence ID" value="GAG06770.1"/>
    <property type="molecule type" value="Genomic_DNA"/>
</dbReference>
<feature type="non-terminal residue" evidence="1">
    <location>
        <position position="69"/>
    </location>
</feature>